<dbReference type="Proteomes" id="UP000247454">
    <property type="component" value="Unassembled WGS sequence"/>
</dbReference>
<sequence>MNELTSASNLFKAGEGGTLAVEAPPMTALDRVAALGLSPAAVSRRPDPAFSFGLRGGALNPLVDSSSPMIALILRIFSLGQYDDIDGLHKRCKHEIESVELELHRLGYDRVTILAHRYCLCSVIDETVMCSPWGQDSNWSERSLLATFHDETWGGEKYFVILERLMMEPARYLQILEFLYLCLCLGYEGKYRVMHNGRTQLEALIKEVHDIIRKERGIADPLSTLKADHIVDRAHYVRWQTPIFAVVAGAFVLAAALYAGFFFYTENYTNRVIAELTQVLADKD</sequence>
<dbReference type="InterPro" id="IPR017732">
    <property type="entry name" value="T4/T6SS_DotU"/>
</dbReference>
<evidence type="ECO:0000256" key="1">
    <source>
        <dbReference type="SAM" id="Phobius"/>
    </source>
</evidence>
<dbReference type="PANTHER" id="PTHR38033:SF1">
    <property type="entry name" value="DOTU FAMILY TYPE IV_VI SECRETION SYSTEM PROTEIN"/>
    <property type="match status" value="1"/>
</dbReference>
<evidence type="ECO:0000259" key="2">
    <source>
        <dbReference type="Pfam" id="PF09850"/>
    </source>
</evidence>
<dbReference type="PANTHER" id="PTHR38033">
    <property type="entry name" value="MEMBRANE PROTEIN-RELATED"/>
    <property type="match status" value="1"/>
</dbReference>
<reference evidence="3 4" key="1">
    <citation type="submission" date="2018-06" db="EMBL/GenBank/DDBJ databases">
        <title>Genomic Encyclopedia of Type Strains, Phase III (KMG-III): the genomes of soil and plant-associated and newly described type strains.</title>
        <authorList>
            <person name="Whitman W."/>
        </authorList>
    </citation>
    <scope>NUCLEOTIDE SEQUENCE [LARGE SCALE GENOMIC DNA]</scope>
    <source>
        <strain evidence="3 4">ORS 1419</strain>
    </source>
</reference>
<feature type="domain" description="Type IV / VI secretion system DotU" evidence="2">
    <location>
        <begin position="61"/>
        <end position="261"/>
    </location>
</feature>
<dbReference type="EMBL" id="QJTF01000040">
    <property type="protein sequence ID" value="PYE85150.1"/>
    <property type="molecule type" value="Genomic_DNA"/>
</dbReference>
<dbReference type="InterPro" id="IPR038522">
    <property type="entry name" value="T4/T6SS_DotU_sf"/>
</dbReference>
<dbReference type="OrthoDB" id="345640at2"/>
<keyword evidence="4" id="KW-1185">Reference proteome</keyword>
<keyword evidence="1" id="KW-1133">Transmembrane helix</keyword>
<proteinExistence type="predicted"/>
<dbReference type="Pfam" id="PF09850">
    <property type="entry name" value="DotU"/>
    <property type="match status" value="1"/>
</dbReference>
<dbReference type="NCBIfam" id="NF038228">
    <property type="entry name" value="IcmH_DotU_IVB"/>
    <property type="match status" value="1"/>
</dbReference>
<keyword evidence="1" id="KW-0812">Transmembrane</keyword>
<evidence type="ECO:0000313" key="4">
    <source>
        <dbReference type="Proteomes" id="UP000247454"/>
    </source>
</evidence>
<dbReference type="AlphaFoldDB" id="A0A318STI0"/>
<accession>A0A318STI0</accession>
<keyword evidence="1" id="KW-0472">Membrane</keyword>
<dbReference type="NCBIfam" id="TIGR03349">
    <property type="entry name" value="IV_VI_DotU"/>
    <property type="match status" value="1"/>
</dbReference>
<evidence type="ECO:0000313" key="3">
    <source>
        <dbReference type="EMBL" id="PYE85150.1"/>
    </source>
</evidence>
<feature type="transmembrane region" description="Helical" evidence="1">
    <location>
        <begin position="243"/>
        <end position="264"/>
    </location>
</feature>
<protein>
    <submittedName>
        <fullName evidence="3">Type VI secretion system protein ImpK</fullName>
    </submittedName>
</protein>
<dbReference type="RefSeq" id="WP_110754765.1">
    <property type="nucleotide sequence ID" value="NZ_QJTF01000040.1"/>
</dbReference>
<comment type="caution">
    <text evidence="3">The sequence shown here is derived from an EMBL/GenBank/DDBJ whole genome shotgun (WGS) entry which is preliminary data.</text>
</comment>
<dbReference type="Gene3D" id="1.25.40.590">
    <property type="entry name" value="Type IV / VI secretion system, DotU"/>
    <property type="match status" value="1"/>
</dbReference>
<name>A0A318STI0_9HYPH</name>
<organism evidence="3 4">
    <name type="scientific">Phyllobacterium leguminum</name>
    <dbReference type="NCBI Taxonomy" id="314237"/>
    <lineage>
        <taxon>Bacteria</taxon>
        <taxon>Pseudomonadati</taxon>
        <taxon>Pseudomonadota</taxon>
        <taxon>Alphaproteobacteria</taxon>
        <taxon>Hyphomicrobiales</taxon>
        <taxon>Phyllobacteriaceae</taxon>
        <taxon>Phyllobacterium</taxon>
    </lineage>
</organism>
<gene>
    <name evidence="3" type="ORF">C7477_1408</name>
</gene>